<feature type="domain" description="AAA" evidence="2">
    <location>
        <begin position="24"/>
        <end position="137"/>
    </location>
</feature>
<evidence type="ECO:0000256" key="1">
    <source>
        <dbReference type="SAM" id="Coils"/>
    </source>
</evidence>
<evidence type="ECO:0000313" key="5">
    <source>
        <dbReference type="Proteomes" id="UP000256585"/>
    </source>
</evidence>
<dbReference type="Proteomes" id="UP000256585">
    <property type="component" value="Chromosome"/>
</dbReference>
<keyword evidence="4" id="KW-0067">ATP-binding</keyword>
<evidence type="ECO:0000259" key="3">
    <source>
        <dbReference type="Pfam" id="PF13635"/>
    </source>
</evidence>
<dbReference type="Pfam" id="PF13173">
    <property type="entry name" value="AAA_14"/>
    <property type="match status" value="1"/>
</dbReference>
<evidence type="ECO:0000313" key="4">
    <source>
        <dbReference type="EMBL" id="AZZ65403.1"/>
    </source>
</evidence>
<dbReference type="KEGG" id="mphc:DMC14_001185"/>
<keyword evidence="5" id="KW-1185">Reference proteome</keyword>
<keyword evidence="1" id="KW-0175">Coiled coil</keyword>
<dbReference type="EMBL" id="CP033058">
    <property type="protein sequence ID" value="AZZ65403.1"/>
    <property type="molecule type" value="Genomic_DNA"/>
</dbReference>
<dbReference type="OrthoDB" id="128089at2"/>
<accession>A0A3T0TTQ4</accession>
<reference evidence="4" key="1">
    <citation type="submission" date="2019-03" db="EMBL/GenBank/DDBJ databases">
        <title>Draft Sequence and Annotation of the Mycoplasma phocicerebrale Strain 1049T Genome.</title>
        <authorList>
            <person name="Frasca S.Jr."/>
            <person name="Kutish G.F."/>
            <person name="Castellanos Gell J."/>
            <person name="Michaels D.L."/>
            <person name="Brown D.R."/>
        </authorList>
    </citation>
    <scope>NUCLEOTIDE SEQUENCE</scope>
    <source>
        <strain evidence="4">1049</strain>
    </source>
</reference>
<gene>
    <name evidence="4" type="ORF">DMC14_001185</name>
</gene>
<dbReference type="InterPro" id="IPR041682">
    <property type="entry name" value="AAA_14"/>
</dbReference>
<dbReference type="PANTHER" id="PTHR43566">
    <property type="entry name" value="CONSERVED PROTEIN"/>
    <property type="match status" value="1"/>
</dbReference>
<dbReference type="Pfam" id="PF13635">
    <property type="entry name" value="DUF4143"/>
    <property type="match status" value="1"/>
</dbReference>
<keyword evidence="4" id="KW-0547">Nucleotide-binding</keyword>
<proteinExistence type="predicted"/>
<dbReference type="GO" id="GO:0005524">
    <property type="term" value="F:ATP binding"/>
    <property type="evidence" value="ECO:0007669"/>
    <property type="project" value="UniProtKB-KW"/>
</dbReference>
<dbReference type="InterPro" id="IPR027417">
    <property type="entry name" value="P-loop_NTPase"/>
</dbReference>
<dbReference type="PANTHER" id="PTHR43566:SF2">
    <property type="entry name" value="DUF4143 DOMAIN-CONTAINING PROTEIN"/>
    <property type="match status" value="1"/>
</dbReference>
<dbReference type="InterPro" id="IPR025420">
    <property type="entry name" value="DUF4143"/>
</dbReference>
<feature type="domain" description="DUF4143" evidence="3">
    <location>
        <begin position="214"/>
        <end position="371"/>
    </location>
</feature>
<dbReference type="SUPFAM" id="SSF52540">
    <property type="entry name" value="P-loop containing nucleoside triphosphate hydrolases"/>
    <property type="match status" value="1"/>
</dbReference>
<name>A0A3T0TTQ4_9BACT</name>
<evidence type="ECO:0000259" key="2">
    <source>
        <dbReference type="Pfam" id="PF13173"/>
    </source>
</evidence>
<feature type="coiled-coil region" evidence="1">
    <location>
        <begin position="370"/>
        <end position="397"/>
    </location>
</feature>
<protein>
    <submittedName>
        <fullName evidence="4">ATP-binding protein</fullName>
    </submittedName>
</protein>
<dbReference type="AlphaFoldDB" id="A0A3T0TTQ4"/>
<organism evidence="4 5">
    <name type="scientific">Metamycoplasma phocicerebrale</name>
    <dbReference type="NCBI Taxonomy" id="142649"/>
    <lineage>
        <taxon>Bacteria</taxon>
        <taxon>Bacillati</taxon>
        <taxon>Mycoplasmatota</taxon>
        <taxon>Mycoplasmoidales</taxon>
        <taxon>Metamycoplasmataceae</taxon>
        <taxon>Metamycoplasma</taxon>
    </lineage>
</organism>
<sequence>MIMAYRKRVSEKILEDLLKISGGILITGAKGVGKTETASFLSKTKYFLSDPNEKNNVEELLVLDKSQIFNTDKPILFDEWQDLPQLWDYLRNEIDKNKYKGAFILTGSSTPKNIDKIMHSGIGRINRFVLRTMSLWEQKKSSGRISLESLFYNENKELFYYKNDVNIKNVISDVCEGGWPATLDMNSKEKINYVYEYYNNLIKYDINYFVSKNLNTNYVSAIMKSYSRNIGSQSSKNVLINDVSENNSIKISESTVFDYLSYLKNLFIIEELESWTSIKIRSKSIIRTSPTKYFVDPSIAVAALNLNEELLLQNLNTLGFLFENLCIRDLRVYAQSINGEVFKYKDSNGLEIDAAISLRNGKWGLVEIKLSDSEKNIEQAKESLNKVKNNIKVENSIEPSFLMILVGVGNTRKTSDGFYIVNIKDLKN</sequence>